<reference evidence="3 4" key="1">
    <citation type="journal article" date="2015" name="Proc. Natl. Acad. Sci. U.S.A.">
        <title>The resurrection genome of Boea hygrometrica: A blueprint for survival of dehydration.</title>
        <authorList>
            <person name="Xiao L."/>
            <person name="Yang G."/>
            <person name="Zhang L."/>
            <person name="Yang X."/>
            <person name="Zhao S."/>
            <person name="Ji Z."/>
            <person name="Zhou Q."/>
            <person name="Hu M."/>
            <person name="Wang Y."/>
            <person name="Chen M."/>
            <person name="Xu Y."/>
            <person name="Jin H."/>
            <person name="Xiao X."/>
            <person name="Hu G."/>
            <person name="Bao F."/>
            <person name="Hu Y."/>
            <person name="Wan P."/>
            <person name="Li L."/>
            <person name="Deng X."/>
            <person name="Kuang T."/>
            <person name="Xiang C."/>
            <person name="Zhu J.K."/>
            <person name="Oliver M.J."/>
            <person name="He Y."/>
        </authorList>
    </citation>
    <scope>NUCLEOTIDE SEQUENCE [LARGE SCALE GENOMIC DNA]</scope>
    <source>
        <strain evidence="4">cv. XS01</strain>
    </source>
</reference>
<dbReference type="EMBL" id="KQ988993">
    <property type="protein sequence ID" value="KZV55226.1"/>
    <property type="molecule type" value="Genomic_DNA"/>
</dbReference>
<dbReference type="Proteomes" id="UP000250235">
    <property type="component" value="Unassembled WGS sequence"/>
</dbReference>
<keyword evidence="2" id="KW-0732">Signal</keyword>
<sequence length="212" mass="22890">MRNNRTTARCVTWCSAGLWLMARQSSVGMIIGLMDLEVRSGEVAVAYGSRVGIRAVVLVGYYTAAWSSEVALPVARCVAFSRIVRSRATMVGDLAGIVRTIWTWGWSTQKGSGSGGWIMENDRENQEVVATTRSMAGASTCRDQFSLVSPRFEQRLVTLEPYGLGWSIRKGSGIGGRSRENEQHAEPLGSLGLNGAGDDPVVEFIPTGGDDL</sequence>
<evidence type="ECO:0000256" key="2">
    <source>
        <dbReference type="SAM" id="SignalP"/>
    </source>
</evidence>
<gene>
    <name evidence="3" type="ORF">F511_18885</name>
</gene>
<organism evidence="3 4">
    <name type="scientific">Dorcoceras hygrometricum</name>
    <dbReference type="NCBI Taxonomy" id="472368"/>
    <lineage>
        <taxon>Eukaryota</taxon>
        <taxon>Viridiplantae</taxon>
        <taxon>Streptophyta</taxon>
        <taxon>Embryophyta</taxon>
        <taxon>Tracheophyta</taxon>
        <taxon>Spermatophyta</taxon>
        <taxon>Magnoliopsida</taxon>
        <taxon>eudicotyledons</taxon>
        <taxon>Gunneridae</taxon>
        <taxon>Pentapetalae</taxon>
        <taxon>asterids</taxon>
        <taxon>lamiids</taxon>
        <taxon>Lamiales</taxon>
        <taxon>Gesneriaceae</taxon>
        <taxon>Didymocarpoideae</taxon>
        <taxon>Trichosporeae</taxon>
        <taxon>Loxocarpinae</taxon>
        <taxon>Dorcoceras</taxon>
    </lineage>
</organism>
<protein>
    <submittedName>
        <fullName evidence="3">Leucine-rich repeat receptor protein kinase EXS</fullName>
    </submittedName>
</protein>
<keyword evidence="4" id="KW-1185">Reference proteome</keyword>
<dbReference type="GO" id="GO:0016301">
    <property type="term" value="F:kinase activity"/>
    <property type="evidence" value="ECO:0007669"/>
    <property type="project" value="UniProtKB-KW"/>
</dbReference>
<name>A0A2Z7DD14_9LAMI</name>
<keyword evidence="3" id="KW-0675">Receptor</keyword>
<keyword evidence="3" id="KW-0418">Kinase</keyword>
<dbReference type="AlphaFoldDB" id="A0A2Z7DD14"/>
<evidence type="ECO:0000256" key="1">
    <source>
        <dbReference type="SAM" id="MobiDB-lite"/>
    </source>
</evidence>
<evidence type="ECO:0000313" key="3">
    <source>
        <dbReference type="EMBL" id="KZV55226.1"/>
    </source>
</evidence>
<proteinExistence type="predicted"/>
<feature type="signal peptide" evidence="2">
    <location>
        <begin position="1"/>
        <end position="28"/>
    </location>
</feature>
<feature type="region of interest" description="Disordered" evidence="1">
    <location>
        <begin position="175"/>
        <end position="212"/>
    </location>
</feature>
<evidence type="ECO:0000313" key="4">
    <source>
        <dbReference type="Proteomes" id="UP000250235"/>
    </source>
</evidence>
<accession>A0A2Z7DD14</accession>
<feature type="chain" id="PRO_5016333034" evidence="2">
    <location>
        <begin position="29"/>
        <end position="212"/>
    </location>
</feature>
<keyword evidence="3" id="KW-0808">Transferase</keyword>